<dbReference type="AlphaFoldDB" id="A0A3Q1GA40"/>
<organism evidence="2 3">
    <name type="scientific">Acanthochromis polyacanthus</name>
    <name type="common">spiny chromis</name>
    <dbReference type="NCBI Taxonomy" id="80966"/>
    <lineage>
        <taxon>Eukaryota</taxon>
        <taxon>Metazoa</taxon>
        <taxon>Chordata</taxon>
        <taxon>Craniata</taxon>
        <taxon>Vertebrata</taxon>
        <taxon>Euteleostomi</taxon>
        <taxon>Actinopterygii</taxon>
        <taxon>Neopterygii</taxon>
        <taxon>Teleostei</taxon>
        <taxon>Neoteleostei</taxon>
        <taxon>Acanthomorphata</taxon>
        <taxon>Ovalentaria</taxon>
        <taxon>Pomacentridae</taxon>
        <taxon>Acanthochromis</taxon>
    </lineage>
</organism>
<feature type="compositionally biased region" description="Acidic residues" evidence="1">
    <location>
        <begin position="56"/>
        <end position="70"/>
    </location>
</feature>
<evidence type="ECO:0000313" key="2">
    <source>
        <dbReference type="Ensembl" id="ENSAPOP00000025919.1"/>
    </source>
</evidence>
<reference evidence="2" key="1">
    <citation type="submission" date="2025-08" db="UniProtKB">
        <authorList>
            <consortium name="Ensembl"/>
        </authorList>
    </citation>
    <scope>IDENTIFICATION</scope>
</reference>
<feature type="compositionally biased region" description="Basic and acidic residues" evidence="1">
    <location>
        <begin position="170"/>
        <end position="184"/>
    </location>
</feature>
<dbReference type="PANTHER" id="PTHR31206:SF5">
    <property type="entry name" value="PROTEIN FAM177A1"/>
    <property type="match status" value="1"/>
</dbReference>
<proteinExistence type="predicted"/>
<reference evidence="2" key="2">
    <citation type="submission" date="2025-09" db="UniProtKB">
        <authorList>
            <consortium name="Ensembl"/>
        </authorList>
    </citation>
    <scope>IDENTIFICATION</scope>
</reference>
<feature type="region of interest" description="Disordered" evidence="1">
    <location>
        <begin position="129"/>
        <end position="192"/>
    </location>
</feature>
<dbReference type="PANTHER" id="PTHR31206">
    <property type="entry name" value="LP10445P"/>
    <property type="match status" value="1"/>
</dbReference>
<sequence length="192" mass="21794">ATHRERKLSAHTADVKLVFSCFPTCQTPGDFWETEFGGPSWSRQKKVIHFSSGETLELEDSEEEEEEDEQPSNKTPFKEPVEKTKFSFRNVVVLVGRISLLACDFLGERLVGALGLNAAKYQYAVDQFHRDQKKQPSPGPDDVRNQERLESIRLSPGLEGSRYGASGDGNRPDDPQRIKGRDNRGYQADYWE</sequence>
<feature type="compositionally biased region" description="Basic and acidic residues" evidence="1">
    <location>
        <begin position="141"/>
        <end position="151"/>
    </location>
</feature>
<evidence type="ECO:0000256" key="1">
    <source>
        <dbReference type="SAM" id="MobiDB-lite"/>
    </source>
</evidence>
<protein>
    <submittedName>
        <fullName evidence="2">Family with sequence similarity 177 member B</fullName>
    </submittedName>
</protein>
<dbReference type="InterPro" id="IPR028260">
    <property type="entry name" value="FAM177"/>
</dbReference>
<dbReference type="Ensembl" id="ENSAPOT00000005036.1">
    <property type="protein sequence ID" value="ENSAPOP00000025919.1"/>
    <property type="gene ID" value="ENSAPOG00000009359.1"/>
</dbReference>
<evidence type="ECO:0000313" key="3">
    <source>
        <dbReference type="Proteomes" id="UP000257200"/>
    </source>
</evidence>
<keyword evidence="3" id="KW-1185">Reference proteome</keyword>
<dbReference type="Proteomes" id="UP000257200">
    <property type="component" value="Unplaced"/>
</dbReference>
<dbReference type="Pfam" id="PF14774">
    <property type="entry name" value="FAM177"/>
    <property type="match status" value="1"/>
</dbReference>
<accession>A0A3Q1GA40</accession>
<dbReference type="GeneTree" id="ENSGT00940000170226"/>
<dbReference type="InParanoid" id="A0A3Q1GA40"/>
<feature type="region of interest" description="Disordered" evidence="1">
    <location>
        <begin position="53"/>
        <end position="78"/>
    </location>
</feature>
<name>A0A3Q1GA40_9TELE</name>